<evidence type="ECO:0000256" key="1">
    <source>
        <dbReference type="SAM" id="MobiDB-lite"/>
    </source>
</evidence>
<sequence>MTARLRRVSDELADALSVKGEYEGRVLRAEEDVAAMTELLAQAERDRDEARAEQELHDSQATVDNLRAEIESLKRQLSTMNDSNEAHQTRIRELEIARSELQEELESSRAEAKAAAKEAADRIEELETQLAEVREKLAGEMQDHESTKQRVAELEEQLDSIMKAQQAELEVERAEVTTREEAISTLGSAAYNTVLNA</sequence>
<dbReference type="SUPFAM" id="SSF57997">
    <property type="entry name" value="Tropomyosin"/>
    <property type="match status" value="1"/>
</dbReference>
<accession>A0A830H9S2</accession>
<evidence type="ECO:0000313" key="2">
    <source>
        <dbReference type="EMBL" id="GHP03834.1"/>
    </source>
</evidence>
<organism evidence="2 3">
    <name type="scientific">Pycnococcus provasolii</name>
    <dbReference type="NCBI Taxonomy" id="41880"/>
    <lineage>
        <taxon>Eukaryota</taxon>
        <taxon>Viridiplantae</taxon>
        <taxon>Chlorophyta</taxon>
        <taxon>Pseudoscourfieldiophyceae</taxon>
        <taxon>Pseudoscourfieldiales</taxon>
        <taxon>Pycnococcaceae</taxon>
        <taxon>Pycnococcus</taxon>
    </lineage>
</organism>
<gene>
    <name evidence="2" type="ORF">PPROV_000258800</name>
</gene>
<dbReference type="Proteomes" id="UP000660262">
    <property type="component" value="Unassembled WGS sequence"/>
</dbReference>
<feature type="region of interest" description="Disordered" evidence="1">
    <location>
        <begin position="45"/>
        <end position="64"/>
    </location>
</feature>
<dbReference type="AlphaFoldDB" id="A0A830H9S2"/>
<feature type="compositionally biased region" description="Basic and acidic residues" evidence="1">
    <location>
        <begin position="45"/>
        <end position="58"/>
    </location>
</feature>
<comment type="caution">
    <text evidence="2">The sequence shown here is derived from an EMBL/GenBank/DDBJ whole genome shotgun (WGS) entry which is preliminary data.</text>
</comment>
<keyword evidence="3" id="KW-1185">Reference proteome</keyword>
<reference evidence="2" key="1">
    <citation type="submission" date="2020-10" db="EMBL/GenBank/DDBJ databases">
        <title>Unveiling of a novel bifunctional photoreceptor, Dualchrome1, isolated from a cosmopolitan green alga.</title>
        <authorList>
            <person name="Suzuki S."/>
            <person name="Kawachi M."/>
        </authorList>
    </citation>
    <scope>NUCLEOTIDE SEQUENCE</scope>
    <source>
        <strain evidence="2">NIES 2893</strain>
    </source>
</reference>
<protein>
    <submittedName>
        <fullName evidence="2">Uncharacterized protein</fullName>
    </submittedName>
</protein>
<dbReference type="EMBL" id="BNJQ01000006">
    <property type="protein sequence ID" value="GHP03834.1"/>
    <property type="molecule type" value="Genomic_DNA"/>
</dbReference>
<dbReference type="Gene3D" id="1.10.287.1490">
    <property type="match status" value="1"/>
</dbReference>
<proteinExistence type="predicted"/>
<evidence type="ECO:0000313" key="3">
    <source>
        <dbReference type="Proteomes" id="UP000660262"/>
    </source>
</evidence>
<name>A0A830H9S2_9CHLO</name>